<gene>
    <name evidence="2" type="ORF">TRIUR3_28603</name>
</gene>
<evidence type="ECO:0000313" key="2">
    <source>
        <dbReference type="EMBL" id="EMS65513.1"/>
    </source>
</evidence>
<dbReference type="AlphaFoldDB" id="M7ZQN2"/>
<dbReference type="EMBL" id="KD043318">
    <property type="protein sequence ID" value="EMS65513.1"/>
    <property type="molecule type" value="Genomic_DNA"/>
</dbReference>
<sequence length="144" mass="15700">MAETKGASGVEVLRGSMVLAVLVTPEGTWRNHSGRKQQSDASGWWNSMGNTTRVYKGKTCGAAPMRVPKGTMPARGRRPATQLRAPRGVAPMGRARDEVRKGGEELGDGDSRNYGWWRSWPWDAKDEVKGEAQGRFGSGIGERV</sequence>
<feature type="compositionally biased region" description="Basic and acidic residues" evidence="1">
    <location>
        <begin position="94"/>
        <end position="104"/>
    </location>
</feature>
<name>M7ZQN2_TRIUA</name>
<proteinExistence type="predicted"/>
<accession>M7ZQN2</accession>
<feature type="region of interest" description="Disordered" evidence="1">
    <location>
        <begin position="58"/>
        <end position="113"/>
    </location>
</feature>
<evidence type="ECO:0000256" key="1">
    <source>
        <dbReference type="SAM" id="MobiDB-lite"/>
    </source>
</evidence>
<organism evidence="2">
    <name type="scientific">Triticum urartu</name>
    <name type="common">Red wild einkorn</name>
    <name type="synonym">Crithodium urartu</name>
    <dbReference type="NCBI Taxonomy" id="4572"/>
    <lineage>
        <taxon>Eukaryota</taxon>
        <taxon>Viridiplantae</taxon>
        <taxon>Streptophyta</taxon>
        <taxon>Embryophyta</taxon>
        <taxon>Tracheophyta</taxon>
        <taxon>Spermatophyta</taxon>
        <taxon>Magnoliopsida</taxon>
        <taxon>Liliopsida</taxon>
        <taxon>Poales</taxon>
        <taxon>Poaceae</taxon>
        <taxon>BOP clade</taxon>
        <taxon>Pooideae</taxon>
        <taxon>Triticodae</taxon>
        <taxon>Triticeae</taxon>
        <taxon>Triticinae</taxon>
        <taxon>Triticum</taxon>
    </lineage>
</organism>
<protein>
    <submittedName>
        <fullName evidence="2">Uncharacterized protein</fullName>
    </submittedName>
</protein>
<reference evidence="2" key="1">
    <citation type="journal article" date="2013" name="Nature">
        <title>Draft genome of the wheat A-genome progenitor Triticum urartu.</title>
        <authorList>
            <person name="Ling H.Q."/>
            <person name="Zhao S."/>
            <person name="Liu D."/>
            <person name="Wang J."/>
            <person name="Sun H."/>
            <person name="Zhang C."/>
            <person name="Fan H."/>
            <person name="Li D."/>
            <person name="Dong L."/>
            <person name="Tao Y."/>
            <person name="Gao C."/>
            <person name="Wu H."/>
            <person name="Li Y."/>
            <person name="Cui Y."/>
            <person name="Guo X."/>
            <person name="Zheng S."/>
            <person name="Wang B."/>
            <person name="Yu K."/>
            <person name="Liang Q."/>
            <person name="Yang W."/>
            <person name="Lou X."/>
            <person name="Chen J."/>
            <person name="Feng M."/>
            <person name="Jian J."/>
            <person name="Zhang X."/>
            <person name="Luo G."/>
            <person name="Jiang Y."/>
            <person name="Liu J."/>
            <person name="Wang Z."/>
            <person name="Sha Y."/>
            <person name="Zhang B."/>
            <person name="Wu H."/>
            <person name="Tang D."/>
            <person name="Shen Q."/>
            <person name="Xue P."/>
            <person name="Zou S."/>
            <person name="Wang X."/>
            <person name="Liu X."/>
            <person name="Wang F."/>
            <person name="Yang Y."/>
            <person name="An X."/>
            <person name="Dong Z."/>
            <person name="Zhang K."/>
            <person name="Zhang X."/>
            <person name="Luo M.C."/>
            <person name="Dvorak J."/>
            <person name="Tong Y."/>
            <person name="Wang J."/>
            <person name="Yang H."/>
            <person name="Li Z."/>
            <person name="Wang D."/>
            <person name="Zhang A."/>
            <person name="Wang J."/>
        </authorList>
    </citation>
    <scope>NUCLEOTIDE SEQUENCE</scope>
</reference>